<reference evidence="1" key="1">
    <citation type="submission" date="2022-07" db="EMBL/GenBank/DDBJ databases">
        <title>Genome Sequence of Lecanicillium saksenae.</title>
        <authorList>
            <person name="Buettner E."/>
        </authorList>
    </citation>
    <scope>NUCLEOTIDE SEQUENCE</scope>
    <source>
        <strain evidence="1">VT-O1</strain>
    </source>
</reference>
<accession>A0ACC1QMN9</accession>
<sequence>MKLLAPIIALAGLASARFSGDLYIGVGAHGNHDGECVFAVVYPTDSVLYGLRDCSMVSCYASAGSEIANSHFVCQSDKGQVDIMTQPHDTLEYCRDGGCSCMATKRQENDYG</sequence>
<evidence type="ECO:0000313" key="2">
    <source>
        <dbReference type="Proteomes" id="UP001148737"/>
    </source>
</evidence>
<gene>
    <name evidence="1" type="ORF">NLG97_g7532</name>
</gene>
<proteinExistence type="predicted"/>
<keyword evidence="2" id="KW-1185">Reference proteome</keyword>
<evidence type="ECO:0000313" key="1">
    <source>
        <dbReference type="EMBL" id="KAJ3482572.1"/>
    </source>
</evidence>
<dbReference type="Proteomes" id="UP001148737">
    <property type="component" value="Unassembled WGS sequence"/>
</dbReference>
<organism evidence="1 2">
    <name type="scientific">Lecanicillium saksenae</name>
    <dbReference type="NCBI Taxonomy" id="468837"/>
    <lineage>
        <taxon>Eukaryota</taxon>
        <taxon>Fungi</taxon>
        <taxon>Dikarya</taxon>
        <taxon>Ascomycota</taxon>
        <taxon>Pezizomycotina</taxon>
        <taxon>Sordariomycetes</taxon>
        <taxon>Hypocreomycetidae</taxon>
        <taxon>Hypocreales</taxon>
        <taxon>Cordycipitaceae</taxon>
        <taxon>Lecanicillium</taxon>
    </lineage>
</organism>
<dbReference type="EMBL" id="JANAKD010001164">
    <property type="protein sequence ID" value="KAJ3482572.1"/>
    <property type="molecule type" value="Genomic_DNA"/>
</dbReference>
<name>A0ACC1QMN9_9HYPO</name>
<comment type="caution">
    <text evidence="1">The sequence shown here is derived from an EMBL/GenBank/DDBJ whole genome shotgun (WGS) entry which is preliminary data.</text>
</comment>
<protein>
    <submittedName>
        <fullName evidence="1">Uncharacterized protein</fullName>
    </submittedName>
</protein>